<dbReference type="EMBL" id="NOWT01000031">
    <property type="protein sequence ID" value="OYD81584.1"/>
    <property type="molecule type" value="Genomic_DNA"/>
</dbReference>
<sequence>MKRRATLPTATATAVGILCGALLAPAIAPHPAAAQNRPVLTNVIPESAAVTLHAKITAIDAAKRKVTLTGRSGTPVTVMAGPAVRLEMLKVGDTVDAQFYRSVAFMVSQPGTPVPEDEVQQAVARSAEAPGGIGVQVTRLSGLVVGIDLGANSIDLVNPNGGEVYTVNVTDPARQAKLPSLKVGDTITAVVSEALAVSIEPARKSWF</sequence>
<evidence type="ECO:0000256" key="1">
    <source>
        <dbReference type="SAM" id="SignalP"/>
    </source>
</evidence>
<reference evidence="2 3" key="1">
    <citation type="submission" date="2017-07" db="EMBL/GenBank/DDBJ databases">
        <title>Whole genome sequence of Azospirillum brasilense 2A1, a potential biofertilizer strain.</title>
        <authorList>
            <person name="Fontana C.A."/>
            <person name="Toffoli L.M."/>
            <person name="Salazar S.M."/>
            <person name="Puglisi E."/>
            <person name="Pedraza R."/>
            <person name="Bassi D."/>
            <person name="Cocconcelli P.S."/>
        </authorList>
    </citation>
    <scope>NUCLEOTIDE SEQUENCE [LARGE SCALE GENOMIC DNA]</scope>
    <source>
        <strain evidence="2 3">2A1</strain>
    </source>
</reference>
<keyword evidence="1" id="KW-0732">Signal</keyword>
<dbReference type="RefSeq" id="WP_143271990.1">
    <property type="nucleotide sequence ID" value="NZ_NOWT01000031.1"/>
</dbReference>
<accession>A0A235H7U3</accession>
<dbReference type="AlphaFoldDB" id="A0A235H7U3"/>
<proteinExistence type="predicted"/>
<evidence type="ECO:0000313" key="2">
    <source>
        <dbReference type="EMBL" id="OYD81584.1"/>
    </source>
</evidence>
<gene>
    <name evidence="2" type="ORF">CHT98_24930</name>
</gene>
<protein>
    <submittedName>
        <fullName evidence="2">Uncharacterized protein</fullName>
    </submittedName>
</protein>
<feature type="signal peptide" evidence="1">
    <location>
        <begin position="1"/>
        <end position="34"/>
    </location>
</feature>
<dbReference type="Proteomes" id="UP000215367">
    <property type="component" value="Unassembled WGS sequence"/>
</dbReference>
<evidence type="ECO:0000313" key="3">
    <source>
        <dbReference type="Proteomes" id="UP000215367"/>
    </source>
</evidence>
<name>A0A235H7U3_AZOBR</name>
<comment type="caution">
    <text evidence="2">The sequence shown here is derived from an EMBL/GenBank/DDBJ whole genome shotgun (WGS) entry which is preliminary data.</text>
</comment>
<organism evidence="2 3">
    <name type="scientific">Azospirillum brasilense</name>
    <dbReference type="NCBI Taxonomy" id="192"/>
    <lineage>
        <taxon>Bacteria</taxon>
        <taxon>Pseudomonadati</taxon>
        <taxon>Pseudomonadota</taxon>
        <taxon>Alphaproteobacteria</taxon>
        <taxon>Rhodospirillales</taxon>
        <taxon>Azospirillaceae</taxon>
        <taxon>Azospirillum</taxon>
    </lineage>
</organism>
<feature type="chain" id="PRO_5012150142" evidence="1">
    <location>
        <begin position="35"/>
        <end position="207"/>
    </location>
</feature>